<reference evidence="2 3" key="1">
    <citation type="submission" date="2023-07" db="EMBL/GenBank/DDBJ databases">
        <title>Sequencing the genomes of 1000 actinobacteria strains.</title>
        <authorList>
            <person name="Klenk H.-P."/>
        </authorList>
    </citation>
    <scope>NUCLEOTIDE SEQUENCE [LARGE SCALE GENOMIC DNA]</scope>
    <source>
        <strain evidence="2 3">DSM 14555</strain>
    </source>
</reference>
<dbReference type="InterPro" id="IPR012338">
    <property type="entry name" value="Beta-lactam/transpept-like"/>
</dbReference>
<evidence type="ECO:0000313" key="2">
    <source>
        <dbReference type="EMBL" id="MDR6270344.1"/>
    </source>
</evidence>
<dbReference type="SUPFAM" id="SSF56601">
    <property type="entry name" value="beta-lactamase/transpeptidase-like"/>
    <property type="match status" value="1"/>
</dbReference>
<accession>A0ABU1JDX8</accession>
<comment type="caution">
    <text evidence="2">The sequence shown here is derived from an EMBL/GenBank/DDBJ whole genome shotgun (WGS) entry which is preliminary data.</text>
</comment>
<dbReference type="EMBL" id="JAVDQF010000001">
    <property type="protein sequence ID" value="MDR6270344.1"/>
    <property type="molecule type" value="Genomic_DNA"/>
</dbReference>
<protein>
    <submittedName>
        <fullName evidence="2">CubicO group peptidase (Beta-lactamase class C family)</fullName>
    </submittedName>
</protein>
<dbReference type="InterPro" id="IPR050789">
    <property type="entry name" value="Diverse_Enzym_Activities"/>
</dbReference>
<feature type="domain" description="Beta-lactamase-related" evidence="1">
    <location>
        <begin position="12"/>
        <end position="363"/>
    </location>
</feature>
<keyword evidence="3" id="KW-1185">Reference proteome</keyword>
<gene>
    <name evidence="2" type="ORF">JOE69_002582</name>
</gene>
<dbReference type="Gene3D" id="3.40.710.10">
    <property type="entry name" value="DD-peptidase/beta-lactamase superfamily"/>
    <property type="match status" value="1"/>
</dbReference>
<proteinExistence type="predicted"/>
<dbReference type="InterPro" id="IPR001466">
    <property type="entry name" value="Beta-lactam-related"/>
</dbReference>
<sequence>MSGFEAVWESIDRKVAAGYLPGAVAGVRRGGITEFHASGVKALGSPEPMTERTQFRIASLSKLVAGVLGAMALADGWFGLDDPVAAWLPEFAEPRVLLDPAGPLAQTVPAQTPITVRHLFSFTMGTGVIFEPTPLHEAVQSAGIGAGLFPPEMSADEYLARLAGLPLADQPGSRWMYNTSSDVFSVLIARAAGTPLREVLAEKITGPLGLESTGFFGRAMDLATQYTPTPGGLQAIDLPDGGFSKPPKFETLAGGLVSTVPDYFRFLTALADGELLPEALKTQMVSDQLRPEQRAGAYPILGRAEGWGWQTGVTIALGDNARSVGSYGWTGGSGCSAGVDPARDLVGVVMSQRAMTEPDESFDYFWAPLAGIGPDPGTASSNPA</sequence>
<dbReference type="Proteomes" id="UP001185069">
    <property type="component" value="Unassembled WGS sequence"/>
</dbReference>
<dbReference type="PANTHER" id="PTHR43283">
    <property type="entry name" value="BETA-LACTAMASE-RELATED"/>
    <property type="match status" value="1"/>
</dbReference>
<organism evidence="2 3">
    <name type="scientific">Arthrobacter russicus</name>
    <dbReference type="NCBI Taxonomy" id="172040"/>
    <lineage>
        <taxon>Bacteria</taxon>
        <taxon>Bacillati</taxon>
        <taxon>Actinomycetota</taxon>
        <taxon>Actinomycetes</taxon>
        <taxon>Micrococcales</taxon>
        <taxon>Micrococcaceae</taxon>
        <taxon>Arthrobacter</taxon>
    </lineage>
</organism>
<dbReference type="PANTHER" id="PTHR43283:SF3">
    <property type="entry name" value="BETA-LACTAMASE FAMILY PROTEIN (AFU_ORTHOLOGUE AFUA_5G07500)"/>
    <property type="match status" value="1"/>
</dbReference>
<evidence type="ECO:0000313" key="3">
    <source>
        <dbReference type="Proteomes" id="UP001185069"/>
    </source>
</evidence>
<dbReference type="RefSeq" id="WP_309799355.1">
    <property type="nucleotide sequence ID" value="NZ_BAAAHY010000007.1"/>
</dbReference>
<dbReference type="Pfam" id="PF00144">
    <property type="entry name" value="Beta-lactamase"/>
    <property type="match status" value="1"/>
</dbReference>
<evidence type="ECO:0000259" key="1">
    <source>
        <dbReference type="Pfam" id="PF00144"/>
    </source>
</evidence>
<name>A0ABU1JDX8_9MICC</name>